<reference evidence="3" key="2">
    <citation type="submission" date="2020-09" db="EMBL/GenBank/DDBJ databases">
        <authorList>
            <person name="Sun Q."/>
            <person name="Sedlacek I."/>
        </authorList>
    </citation>
    <scope>NUCLEOTIDE SEQUENCE</scope>
    <source>
        <strain evidence="3">CCM 7086</strain>
    </source>
</reference>
<sequence>MNDMLPVHILLVEDTATDAEMTMRALKRVGLVNNITWVRDGQQALDYIAREGEFANRVDGDPTLIMLDLKMPKVTGLEVLSVIKGNERTRIIPVIMLTSSAEEPDIKRCYELGVNSYLVKPVESEKFFEEVSKVGFYWAILNRIPSRR</sequence>
<dbReference type="Pfam" id="PF00072">
    <property type="entry name" value="Response_reg"/>
    <property type="match status" value="1"/>
</dbReference>
<comment type="caution">
    <text evidence="3">The sequence shown here is derived from an EMBL/GenBank/DDBJ whole genome shotgun (WGS) entry which is preliminary data.</text>
</comment>
<dbReference type="Proteomes" id="UP000620266">
    <property type="component" value="Unassembled WGS sequence"/>
</dbReference>
<dbReference type="PANTHER" id="PTHR44520:SF1">
    <property type="entry name" value="TWO-COMPONENT SYSTEM REGULATORY PROTEIN"/>
    <property type="match status" value="1"/>
</dbReference>
<dbReference type="PROSITE" id="PS50110">
    <property type="entry name" value="RESPONSE_REGULATORY"/>
    <property type="match status" value="1"/>
</dbReference>
<accession>A0A8J2UP35</accession>
<dbReference type="PANTHER" id="PTHR44520">
    <property type="entry name" value="RESPONSE REGULATOR RCP1-RELATED"/>
    <property type="match status" value="1"/>
</dbReference>
<feature type="modified residue" description="4-aspartylphosphate" evidence="1">
    <location>
        <position position="68"/>
    </location>
</feature>
<dbReference type="InterPro" id="IPR001789">
    <property type="entry name" value="Sig_transdc_resp-reg_receiver"/>
</dbReference>
<organism evidence="3 4">
    <name type="scientific">Oxalicibacterium flavum</name>
    <dbReference type="NCBI Taxonomy" id="179467"/>
    <lineage>
        <taxon>Bacteria</taxon>
        <taxon>Pseudomonadati</taxon>
        <taxon>Pseudomonadota</taxon>
        <taxon>Betaproteobacteria</taxon>
        <taxon>Burkholderiales</taxon>
        <taxon>Oxalobacteraceae</taxon>
        <taxon>Oxalicibacterium</taxon>
    </lineage>
</organism>
<dbReference type="EMBL" id="BMCG01000003">
    <property type="protein sequence ID" value="GGC10578.1"/>
    <property type="molecule type" value="Genomic_DNA"/>
</dbReference>
<dbReference type="SUPFAM" id="SSF52172">
    <property type="entry name" value="CheY-like"/>
    <property type="match status" value="1"/>
</dbReference>
<protein>
    <submittedName>
        <fullName evidence="3">Response regulator</fullName>
    </submittedName>
</protein>
<keyword evidence="1" id="KW-0597">Phosphoprotein</keyword>
<dbReference type="RefSeq" id="WP_188396027.1">
    <property type="nucleotide sequence ID" value="NZ_BMCG01000003.1"/>
</dbReference>
<reference evidence="3" key="1">
    <citation type="journal article" date="2014" name="Int. J. Syst. Evol. Microbiol.">
        <title>Complete genome sequence of Corynebacterium casei LMG S-19264T (=DSM 44701T), isolated from a smear-ripened cheese.</title>
        <authorList>
            <consortium name="US DOE Joint Genome Institute (JGI-PGF)"/>
            <person name="Walter F."/>
            <person name="Albersmeier A."/>
            <person name="Kalinowski J."/>
            <person name="Ruckert C."/>
        </authorList>
    </citation>
    <scope>NUCLEOTIDE SEQUENCE</scope>
    <source>
        <strain evidence="3">CCM 7086</strain>
    </source>
</reference>
<dbReference type="InterPro" id="IPR052893">
    <property type="entry name" value="TCS_response_regulator"/>
</dbReference>
<dbReference type="Gene3D" id="3.40.50.2300">
    <property type="match status" value="1"/>
</dbReference>
<dbReference type="AlphaFoldDB" id="A0A8J2UP35"/>
<dbReference type="CDD" id="cd17557">
    <property type="entry name" value="REC_Rcp-like"/>
    <property type="match status" value="1"/>
</dbReference>
<name>A0A8J2UP35_9BURK</name>
<evidence type="ECO:0000256" key="1">
    <source>
        <dbReference type="PROSITE-ProRule" id="PRU00169"/>
    </source>
</evidence>
<evidence type="ECO:0000313" key="3">
    <source>
        <dbReference type="EMBL" id="GGC10578.1"/>
    </source>
</evidence>
<proteinExistence type="predicted"/>
<evidence type="ECO:0000313" key="4">
    <source>
        <dbReference type="Proteomes" id="UP000620266"/>
    </source>
</evidence>
<dbReference type="GO" id="GO:0000160">
    <property type="term" value="P:phosphorelay signal transduction system"/>
    <property type="evidence" value="ECO:0007669"/>
    <property type="project" value="InterPro"/>
</dbReference>
<dbReference type="SMART" id="SM00448">
    <property type="entry name" value="REC"/>
    <property type="match status" value="1"/>
</dbReference>
<gene>
    <name evidence="3" type="ORF">GCM10007205_19640</name>
</gene>
<dbReference type="InterPro" id="IPR011006">
    <property type="entry name" value="CheY-like_superfamily"/>
</dbReference>
<feature type="domain" description="Response regulatory" evidence="2">
    <location>
        <begin position="8"/>
        <end position="135"/>
    </location>
</feature>
<evidence type="ECO:0000259" key="2">
    <source>
        <dbReference type="PROSITE" id="PS50110"/>
    </source>
</evidence>
<keyword evidence="4" id="KW-1185">Reference proteome</keyword>